<accession>A0A061QV57</accession>
<keyword evidence="2" id="KW-0460">Magnesium</keyword>
<organism evidence="3">
    <name type="scientific">Tetraselmis sp. GSL018</name>
    <dbReference type="NCBI Taxonomy" id="582737"/>
    <lineage>
        <taxon>Eukaryota</taxon>
        <taxon>Viridiplantae</taxon>
        <taxon>Chlorophyta</taxon>
        <taxon>core chlorophytes</taxon>
        <taxon>Chlorodendrophyceae</taxon>
        <taxon>Chlorodendrales</taxon>
        <taxon>Chlorodendraceae</taxon>
        <taxon>Tetraselmis</taxon>
    </lineage>
</organism>
<dbReference type="Gene3D" id="3.30.540.10">
    <property type="entry name" value="Fructose-1,6-Bisphosphatase, subunit A, domain 1"/>
    <property type="match status" value="1"/>
</dbReference>
<dbReference type="InterPro" id="IPR000760">
    <property type="entry name" value="Inositol_monophosphatase-like"/>
</dbReference>
<name>A0A061QV57_9CHLO</name>
<dbReference type="GO" id="GO:0007165">
    <property type="term" value="P:signal transduction"/>
    <property type="evidence" value="ECO:0007669"/>
    <property type="project" value="TreeGrafter"/>
</dbReference>
<dbReference type="AlphaFoldDB" id="A0A061QV57"/>
<evidence type="ECO:0000256" key="1">
    <source>
        <dbReference type="ARBA" id="ARBA00009759"/>
    </source>
</evidence>
<dbReference type="EMBL" id="GBEZ01024661">
    <property type="protein sequence ID" value="JAC62349.1"/>
    <property type="molecule type" value="Transcribed_RNA"/>
</dbReference>
<comment type="similarity">
    <text evidence="1">Belongs to the inositol monophosphatase superfamily.</text>
</comment>
<feature type="binding site" evidence="2">
    <location>
        <position position="131"/>
    </location>
    <ligand>
        <name>Mg(2+)</name>
        <dbReference type="ChEBI" id="CHEBI:18420"/>
        <label>1</label>
        <note>catalytic</note>
    </ligand>
</feature>
<dbReference type="PANTHER" id="PTHR20854">
    <property type="entry name" value="INOSITOL MONOPHOSPHATASE"/>
    <property type="match status" value="1"/>
</dbReference>
<reference evidence="3" key="1">
    <citation type="submission" date="2014-05" db="EMBL/GenBank/DDBJ databases">
        <title>The transcriptome of the halophilic microalga Tetraselmis sp. GSL018 isolated from the Great Salt Lake, Utah.</title>
        <authorList>
            <person name="Jinkerson R.E."/>
            <person name="D'Adamo S."/>
            <person name="Posewitz M.C."/>
        </authorList>
    </citation>
    <scope>NUCLEOTIDE SEQUENCE</scope>
    <source>
        <strain evidence="3">GSL018</strain>
    </source>
</reference>
<dbReference type="PANTHER" id="PTHR20854:SF4">
    <property type="entry name" value="INOSITOL-1-MONOPHOSPHATASE-RELATED"/>
    <property type="match status" value="1"/>
</dbReference>
<dbReference type="PRINTS" id="PR00377">
    <property type="entry name" value="IMPHPHTASES"/>
</dbReference>
<protein>
    <submittedName>
        <fullName evidence="3">Uncharacterized protein</fullName>
    </submittedName>
</protein>
<dbReference type="SUPFAM" id="SSF56655">
    <property type="entry name" value="Carbohydrate phosphatase"/>
    <property type="match status" value="1"/>
</dbReference>
<dbReference type="GO" id="GO:0046872">
    <property type="term" value="F:metal ion binding"/>
    <property type="evidence" value="ECO:0007669"/>
    <property type="project" value="UniProtKB-KW"/>
</dbReference>
<comment type="cofactor">
    <cofactor evidence="2">
        <name>Mg(2+)</name>
        <dbReference type="ChEBI" id="CHEBI:18420"/>
    </cofactor>
</comment>
<keyword evidence="2" id="KW-0479">Metal-binding</keyword>
<evidence type="ECO:0000256" key="2">
    <source>
        <dbReference type="PIRSR" id="PIRSR600760-2"/>
    </source>
</evidence>
<evidence type="ECO:0000313" key="3">
    <source>
        <dbReference type="EMBL" id="JAC62349.1"/>
    </source>
</evidence>
<feature type="non-terminal residue" evidence="3">
    <location>
        <position position="1"/>
    </location>
</feature>
<gene>
    <name evidence="3" type="ORF">TSPGSL018_23587</name>
</gene>
<proteinExistence type="inferred from homology"/>
<dbReference type="GO" id="GO:0008934">
    <property type="term" value="F:inositol monophosphate 1-phosphatase activity"/>
    <property type="evidence" value="ECO:0007669"/>
    <property type="project" value="TreeGrafter"/>
</dbReference>
<dbReference type="GO" id="GO:0006020">
    <property type="term" value="P:inositol metabolic process"/>
    <property type="evidence" value="ECO:0007669"/>
    <property type="project" value="TreeGrafter"/>
</dbReference>
<dbReference type="Pfam" id="PF00459">
    <property type="entry name" value="Inositol_P"/>
    <property type="match status" value="1"/>
</dbReference>
<feature type="non-terminal residue" evidence="3">
    <location>
        <position position="135"/>
    </location>
</feature>
<sequence length="135" mass="15083">PKLSSHVEVVRISQRSTRVWHKAQQLRPDHTATAFTHKLSKYEVLTRRSCRVLVKSSSEKGDVNTELNEVMKVAIQAAKDSGEVIKRKTGADVLKTKGNPRDLLTEVDAEVQSIVENAVKKAFPRHGFLGEENVP</sequence>